<dbReference type="Gene3D" id="3.40.50.300">
    <property type="entry name" value="P-loop containing nucleotide triphosphate hydrolases"/>
    <property type="match status" value="1"/>
</dbReference>
<feature type="domain" description="ABC transporter" evidence="4">
    <location>
        <begin position="8"/>
        <end position="248"/>
    </location>
</feature>
<dbReference type="InterPro" id="IPR003439">
    <property type="entry name" value="ABC_transporter-like_ATP-bd"/>
</dbReference>
<keyword evidence="2" id="KW-0547">Nucleotide-binding</keyword>
<dbReference type="InterPro" id="IPR003593">
    <property type="entry name" value="AAA+_ATPase"/>
</dbReference>
<dbReference type="InterPro" id="IPR017871">
    <property type="entry name" value="ABC_transporter-like_CS"/>
</dbReference>
<evidence type="ECO:0000256" key="3">
    <source>
        <dbReference type="ARBA" id="ARBA00022840"/>
    </source>
</evidence>
<dbReference type="InterPro" id="IPR027417">
    <property type="entry name" value="P-loop_NTPase"/>
</dbReference>
<dbReference type="GO" id="GO:0005886">
    <property type="term" value="C:plasma membrane"/>
    <property type="evidence" value="ECO:0007669"/>
    <property type="project" value="TreeGrafter"/>
</dbReference>
<name>A0A0G1PJL6_9BACT</name>
<dbReference type="PANTHER" id="PTHR24220">
    <property type="entry name" value="IMPORT ATP-BINDING PROTEIN"/>
    <property type="match status" value="1"/>
</dbReference>
<keyword evidence="1" id="KW-0813">Transport</keyword>
<evidence type="ECO:0000256" key="2">
    <source>
        <dbReference type="ARBA" id="ARBA00022741"/>
    </source>
</evidence>
<sequence>MDTKNNIIRVDNVSKAYFVGGVDIPVLKNISFEVKSGDFVIIFGPSGCGKSTLLHALLGLEGPNTGSVTFFGENLYNLPTEDDRSQFRKIHIGMVYQQPNWIKALSVIDNLVFPQLLLGKTRDEGLSKATELLQTIEMLEWAHYMPSELSGGQQQRIALIRAMVTDPEVIIADEPTGNLDFVSGQSLMKLLQELNTKQNKTIIMVTHDLEYLKFAKTAISIFDGQIVDIYDEKNKDRLTRDMKNKRGYETA</sequence>
<dbReference type="GO" id="GO:0005524">
    <property type="term" value="F:ATP binding"/>
    <property type="evidence" value="ECO:0007669"/>
    <property type="project" value="UniProtKB-KW"/>
</dbReference>
<dbReference type="GO" id="GO:0016887">
    <property type="term" value="F:ATP hydrolysis activity"/>
    <property type="evidence" value="ECO:0007669"/>
    <property type="project" value="InterPro"/>
</dbReference>
<gene>
    <name evidence="5" type="ORF">UX47_C0007G0185</name>
</gene>
<dbReference type="PROSITE" id="PS00211">
    <property type="entry name" value="ABC_TRANSPORTER_1"/>
    <property type="match status" value="1"/>
</dbReference>
<accession>A0A0G1PJL6</accession>
<dbReference type="SMART" id="SM00382">
    <property type="entry name" value="AAA"/>
    <property type="match status" value="1"/>
</dbReference>
<dbReference type="AlphaFoldDB" id="A0A0G1PJL6"/>
<comment type="caution">
    <text evidence="5">The sequence shown here is derived from an EMBL/GenBank/DDBJ whole genome shotgun (WGS) entry which is preliminary data.</text>
</comment>
<dbReference type="PROSITE" id="PS50893">
    <property type="entry name" value="ABC_TRANSPORTER_2"/>
    <property type="match status" value="1"/>
</dbReference>
<evidence type="ECO:0000256" key="1">
    <source>
        <dbReference type="ARBA" id="ARBA00022448"/>
    </source>
</evidence>
<evidence type="ECO:0000313" key="6">
    <source>
        <dbReference type="Proteomes" id="UP000034794"/>
    </source>
</evidence>
<keyword evidence="5" id="KW-0449">Lipoprotein</keyword>
<dbReference type="InterPro" id="IPR017911">
    <property type="entry name" value="MacB-like_ATP-bd"/>
</dbReference>
<dbReference type="EMBL" id="LCMI01000007">
    <property type="protein sequence ID" value="KKU32941.1"/>
    <property type="molecule type" value="Genomic_DNA"/>
</dbReference>
<evidence type="ECO:0000259" key="4">
    <source>
        <dbReference type="PROSITE" id="PS50893"/>
    </source>
</evidence>
<reference evidence="5 6" key="1">
    <citation type="journal article" date="2015" name="Nature">
        <title>rRNA introns, odd ribosomes, and small enigmatic genomes across a large radiation of phyla.</title>
        <authorList>
            <person name="Brown C.T."/>
            <person name="Hug L.A."/>
            <person name="Thomas B.C."/>
            <person name="Sharon I."/>
            <person name="Castelle C.J."/>
            <person name="Singh A."/>
            <person name="Wilkins M.J."/>
            <person name="Williams K.H."/>
            <person name="Banfield J.F."/>
        </authorList>
    </citation>
    <scope>NUCLEOTIDE SEQUENCE [LARGE SCALE GENOMIC DNA]</scope>
</reference>
<evidence type="ECO:0000313" key="5">
    <source>
        <dbReference type="EMBL" id="KKU32941.1"/>
    </source>
</evidence>
<dbReference type="CDD" id="cd03255">
    <property type="entry name" value="ABC_MJ0796_LolCDE_FtsE"/>
    <property type="match status" value="1"/>
</dbReference>
<dbReference type="Proteomes" id="UP000034794">
    <property type="component" value="Unassembled WGS sequence"/>
</dbReference>
<dbReference type="GO" id="GO:0022857">
    <property type="term" value="F:transmembrane transporter activity"/>
    <property type="evidence" value="ECO:0007669"/>
    <property type="project" value="TreeGrafter"/>
</dbReference>
<proteinExistence type="predicted"/>
<protein>
    <submittedName>
        <fullName evidence="5">ATPase subunit of a ABC-type transport system involved in lipoprotein release</fullName>
    </submittedName>
</protein>
<dbReference type="Pfam" id="PF00005">
    <property type="entry name" value="ABC_tran"/>
    <property type="match status" value="1"/>
</dbReference>
<dbReference type="SUPFAM" id="SSF52540">
    <property type="entry name" value="P-loop containing nucleoside triphosphate hydrolases"/>
    <property type="match status" value="1"/>
</dbReference>
<organism evidence="5 6">
    <name type="scientific">Candidatus Collierbacteria bacterium GW2011_GWA2_46_26</name>
    <dbReference type="NCBI Taxonomy" id="1618381"/>
    <lineage>
        <taxon>Bacteria</taxon>
        <taxon>Candidatus Collieribacteriota</taxon>
    </lineage>
</organism>
<dbReference type="InterPro" id="IPR015854">
    <property type="entry name" value="ABC_transpr_LolD-like"/>
</dbReference>
<keyword evidence="3" id="KW-0067">ATP-binding</keyword>